<gene>
    <name evidence="8" type="primary">LOC115727623</name>
</gene>
<evidence type="ECO:0000313" key="7">
    <source>
        <dbReference type="Proteomes" id="UP000827889"/>
    </source>
</evidence>
<protein>
    <submittedName>
        <fullName evidence="8">Agamous-like MADS-box protein AGL61</fullName>
    </submittedName>
</protein>
<dbReference type="PANTHER" id="PTHR11945:SF725">
    <property type="entry name" value="AGAMOUS-LIKE 58-RELATED"/>
    <property type="match status" value="1"/>
</dbReference>
<comment type="subcellular location">
    <subcellularLocation>
        <location evidence="1">Nucleus</location>
    </subcellularLocation>
</comment>
<dbReference type="PROSITE" id="PS50066">
    <property type="entry name" value="MADS_BOX_2"/>
    <property type="match status" value="1"/>
</dbReference>
<dbReference type="FunFam" id="3.40.1810.10:FF:000006">
    <property type="entry name" value="Agamous-like MADS-box protein AGL62"/>
    <property type="match status" value="1"/>
</dbReference>
<keyword evidence="5" id="KW-0539">Nucleus</keyword>
<dbReference type="GeneID" id="115727623"/>
<dbReference type="OrthoDB" id="1898716at2759"/>
<evidence type="ECO:0000313" key="8">
    <source>
        <dbReference type="RefSeq" id="XP_030513736.1"/>
    </source>
</evidence>
<accession>A0A8B8MUG2</accession>
<keyword evidence="3" id="KW-0238">DNA-binding</keyword>
<evidence type="ECO:0000259" key="6">
    <source>
        <dbReference type="PROSITE" id="PS50066"/>
    </source>
</evidence>
<keyword evidence="4" id="KW-0804">Transcription</keyword>
<dbReference type="KEGG" id="rarg:115727623"/>
<dbReference type="SUPFAM" id="SSF55455">
    <property type="entry name" value="SRF-like"/>
    <property type="match status" value="1"/>
</dbReference>
<organism evidence="7 8">
    <name type="scientific">Rhodamnia argentea</name>
    <dbReference type="NCBI Taxonomy" id="178133"/>
    <lineage>
        <taxon>Eukaryota</taxon>
        <taxon>Viridiplantae</taxon>
        <taxon>Streptophyta</taxon>
        <taxon>Embryophyta</taxon>
        <taxon>Tracheophyta</taxon>
        <taxon>Spermatophyta</taxon>
        <taxon>Magnoliopsida</taxon>
        <taxon>eudicotyledons</taxon>
        <taxon>Gunneridae</taxon>
        <taxon>Pentapetalae</taxon>
        <taxon>rosids</taxon>
        <taxon>malvids</taxon>
        <taxon>Myrtales</taxon>
        <taxon>Myrtaceae</taxon>
        <taxon>Myrtoideae</taxon>
        <taxon>Myrteae</taxon>
        <taxon>Australasian group</taxon>
        <taxon>Rhodamnia</taxon>
    </lineage>
</organism>
<dbReference type="AlphaFoldDB" id="A0A8B8MUG2"/>
<evidence type="ECO:0000256" key="3">
    <source>
        <dbReference type="ARBA" id="ARBA00023125"/>
    </source>
</evidence>
<dbReference type="PRINTS" id="PR00404">
    <property type="entry name" value="MADSDOMAIN"/>
</dbReference>
<sequence length="184" mass="20757">MARRQARGGRRAEMKQIANENSRQIAFSKRRSSIYKKASELVTLCGAEVGLVGASPTGKPFSFAHPSIDAVANRFLDRNPPPADRPRALVEYYHRVQSDELNRQHEELSNQIQAEKEHGKVLAQLTGGKSDVGWWEAPIEELNREELLQMKGRMEDLRRRLLKAIDQQARGDASASLQGQNLEK</sequence>
<evidence type="ECO:0000256" key="1">
    <source>
        <dbReference type="ARBA" id="ARBA00004123"/>
    </source>
</evidence>
<dbReference type="InterPro" id="IPR036879">
    <property type="entry name" value="TF_MADSbox_sf"/>
</dbReference>
<dbReference type="SMART" id="SM00432">
    <property type="entry name" value="MADS"/>
    <property type="match status" value="1"/>
</dbReference>
<dbReference type="InterPro" id="IPR002100">
    <property type="entry name" value="TF_MADSbox"/>
</dbReference>
<dbReference type="Pfam" id="PF00319">
    <property type="entry name" value="SRF-TF"/>
    <property type="match status" value="1"/>
</dbReference>
<evidence type="ECO:0000256" key="5">
    <source>
        <dbReference type="ARBA" id="ARBA00023242"/>
    </source>
</evidence>
<dbReference type="GO" id="GO:0005634">
    <property type="term" value="C:nucleus"/>
    <property type="evidence" value="ECO:0007669"/>
    <property type="project" value="UniProtKB-SubCell"/>
</dbReference>
<dbReference type="GO" id="GO:0046983">
    <property type="term" value="F:protein dimerization activity"/>
    <property type="evidence" value="ECO:0007669"/>
    <property type="project" value="InterPro"/>
</dbReference>
<name>A0A8B8MUG2_9MYRT</name>
<dbReference type="GO" id="GO:0000981">
    <property type="term" value="F:DNA-binding transcription factor activity, RNA polymerase II-specific"/>
    <property type="evidence" value="ECO:0007669"/>
    <property type="project" value="TreeGrafter"/>
</dbReference>
<reference evidence="8" key="1">
    <citation type="submission" date="2025-08" db="UniProtKB">
        <authorList>
            <consortium name="RefSeq"/>
        </authorList>
    </citation>
    <scope>IDENTIFICATION</scope>
    <source>
        <tissue evidence="8">Leaf</tissue>
    </source>
</reference>
<evidence type="ECO:0000256" key="4">
    <source>
        <dbReference type="ARBA" id="ARBA00023163"/>
    </source>
</evidence>
<keyword evidence="2" id="KW-0805">Transcription regulation</keyword>
<proteinExistence type="predicted"/>
<dbReference type="GO" id="GO:0000978">
    <property type="term" value="F:RNA polymerase II cis-regulatory region sequence-specific DNA binding"/>
    <property type="evidence" value="ECO:0007669"/>
    <property type="project" value="TreeGrafter"/>
</dbReference>
<keyword evidence="7" id="KW-1185">Reference proteome</keyword>
<feature type="domain" description="MADS-box" evidence="6">
    <location>
        <begin position="7"/>
        <end position="67"/>
    </location>
</feature>
<dbReference type="PANTHER" id="PTHR11945">
    <property type="entry name" value="MADS BOX PROTEIN"/>
    <property type="match status" value="1"/>
</dbReference>
<dbReference type="Proteomes" id="UP000827889">
    <property type="component" value="Chromosome 3"/>
</dbReference>
<dbReference type="RefSeq" id="XP_030513736.1">
    <property type="nucleotide sequence ID" value="XM_030657876.2"/>
</dbReference>
<dbReference type="Gene3D" id="3.40.1810.10">
    <property type="entry name" value="Transcription factor, MADS-box"/>
    <property type="match status" value="1"/>
</dbReference>
<evidence type="ECO:0000256" key="2">
    <source>
        <dbReference type="ARBA" id="ARBA00023015"/>
    </source>
</evidence>